<reference evidence="1 2" key="1">
    <citation type="journal article" date="2015" name="Sci. Rep.">
        <title>Chromosome-level genome map provides insights into diverse defense mechanisms in the medicinal fungus Ganoderma sinense.</title>
        <authorList>
            <person name="Zhu Y."/>
            <person name="Xu J."/>
            <person name="Sun C."/>
            <person name="Zhou S."/>
            <person name="Xu H."/>
            <person name="Nelson D.R."/>
            <person name="Qian J."/>
            <person name="Song J."/>
            <person name="Luo H."/>
            <person name="Xiang L."/>
            <person name="Li Y."/>
            <person name="Xu Z."/>
            <person name="Ji A."/>
            <person name="Wang L."/>
            <person name="Lu S."/>
            <person name="Hayward A."/>
            <person name="Sun W."/>
            <person name="Li X."/>
            <person name="Schwartz D.C."/>
            <person name="Wang Y."/>
            <person name="Chen S."/>
        </authorList>
    </citation>
    <scope>NUCLEOTIDE SEQUENCE [LARGE SCALE GENOMIC DNA]</scope>
    <source>
        <strain evidence="1 2">ZZ0214-1</strain>
    </source>
</reference>
<dbReference type="EMBL" id="AYKW01000009">
    <property type="protein sequence ID" value="PIL32871.1"/>
    <property type="molecule type" value="Genomic_DNA"/>
</dbReference>
<dbReference type="Proteomes" id="UP000230002">
    <property type="component" value="Unassembled WGS sequence"/>
</dbReference>
<name>A0A2G8SGJ7_9APHY</name>
<protein>
    <submittedName>
        <fullName evidence="1">Uncharacterized protein</fullName>
    </submittedName>
</protein>
<evidence type="ECO:0000313" key="1">
    <source>
        <dbReference type="EMBL" id="PIL32871.1"/>
    </source>
</evidence>
<gene>
    <name evidence="1" type="ORF">GSI_04989</name>
</gene>
<accession>A0A2G8SGJ7</accession>
<comment type="caution">
    <text evidence="1">The sequence shown here is derived from an EMBL/GenBank/DDBJ whole genome shotgun (WGS) entry which is preliminary data.</text>
</comment>
<dbReference type="OrthoDB" id="2751407at2759"/>
<dbReference type="AlphaFoldDB" id="A0A2G8SGJ7"/>
<evidence type="ECO:0000313" key="2">
    <source>
        <dbReference type="Proteomes" id="UP000230002"/>
    </source>
</evidence>
<keyword evidence="2" id="KW-1185">Reference proteome</keyword>
<proteinExistence type="predicted"/>
<sequence length="242" mass="26313">MLNGGLSFIAGSSIISFVQWEVYALLRLVMHHLLDLDPLTFREADLMLKSVLKCSSTPDTTDPTPLIRAFSALATILHVTLDDCDQRARGLITAIRSHPLKTISIHLAQPEGAGRRNPIALLANLSETLEEITATNAALALDDTIYDIFPSVRQLSMTGVLPADLGHTTNKAALTPRGPSWTHLEGLVGVFPYVFILSLLTCQVANLRHNGQSLYALMALTDLLEDAWPANLAVILVGTHLF</sequence>
<organism evidence="1 2">
    <name type="scientific">Ganoderma sinense ZZ0214-1</name>
    <dbReference type="NCBI Taxonomy" id="1077348"/>
    <lineage>
        <taxon>Eukaryota</taxon>
        <taxon>Fungi</taxon>
        <taxon>Dikarya</taxon>
        <taxon>Basidiomycota</taxon>
        <taxon>Agaricomycotina</taxon>
        <taxon>Agaricomycetes</taxon>
        <taxon>Polyporales</taxon>
        <taxon>Polyporaceae</taxon>
        <taxon>Ganoderma</taxon>
    </lineage>
</organism>